<dbReference type="Proteomes" id="UP001374803">
    <property type="component" value="Chromosome"/>
</dbReference>
<dbReference type="EMBL" id="CP089983">
    <property type="protein sequence ID" value="WXB09735.1"/>
    <property type="molecule type" value="Genomic_DNA"/>
</dbReference>
<keyword evidence="3" id="KW-1185">Reference proteome</keyword>
<feature type="region of interest" description="Disordered" evidence="1">
    <location>
        <begin position="181"/>
        <end position="205"/>
    </location>
</feature>
<reference evidence="2" key="1">
    <citation type="submission" date="2021-12" db="EMBL/GenBank/DDBJ databases">
        <title>Discovery of the Pendulisporaceae a myxobacterial family with distinct sporulation behavior and unique specialized metabolism.</title>
        <authorList>
            <person name="Garcia R."/>
            <person name="Popoff A."/>
            <person name="Bader C.D."/>
            <person name="Loehr J."/>
            <person name="Walesch S."/>
            <person name="Walt C."/>
            <person name="Boldt J."/>
            <person name="Bunk B."/>
            <person name="Haeckl F.J.F.P.J."/>
            <person name="Gunesch A.P."/>
            <person name="Birkelbach J."/>
            <person name="Nuebel U."/>
            <person name="Pietschmann T."/>
            <person name="Bach T."/>
            <person name="Mueller R."/>
        </authorList>
    </citation>
    <scope>NUCLEOTIDE SEQUENCE</scope>
    <source>
        <strain evidence="2">MSr11367</strain>
    </source>
</reference>
<evidence type="ECO:0000313" key="3">
    <source>
        <dbReference type="Proteomes" id="UP001374803"/>
    </source>
</evidence>
<evidence type="ECO:0000313" key="2">
    <source>
        <dbReference type="EMBL" id="WXB09735.1"/>
    </source>
</evidence>
<dbReference type="RefSeq" id="WP_394839408.1">
    <property type="nucleotide sequence ID" value="NZ_CP089929.1"/>
</dbReference>
<organism evidence="2 3">
    <name type="scientific">Pendulispora rubella</name>
    <dbReference type="NCBI Taxonomy" id="2741070"/>
    <lineage>
        <taxon>Bacteria</taxon>
        <taxon>Pseudomonadati</taxon>
        <taxon>Myxococcota</taxon>
        <taxon>Myxococcia</taxon>
        <taxon>Myxococcales</taxon>
        <taxon>Sorangiineae</taxon>
        <taxon>Pendulisporaceae</taxon>
        <taxon>Pendulispora</taxon>
    </lineage>
</organism>
<gene>
    <name evidence="2" type="ORF">LVJ94_21210</name>
</gene>
<evidence type="ECO:0000256" key="1">
    <source>
        <dbReference type="SAM" id="MobiDB-lite"/>
    </source>
</evidence>
<protein>
    <submittedName>
        <fullName evidence="2">Uncharacterized protein</fullName>
    </submittedName>
</protein>
<proteinExistence type="predicted"/>
<sequence>MKQQTLTLVAKVRDEAKLRAVLGEIARTRVAVGIKEQPAFFADPKLGIHFARLVHIPSERRFDAWLALESNFDSDSVDPDRARELHIDDLIRSQPEGMRSLFSCCEGFPKDASLGALGAYCKRQLVAATVTYEGHAARSLARIRLEQHVRDVVLDFVGTRPPKPPLELFGEIRDHVRVQTRKDPRLKGLDLDESPPSSPDPRVRSDKLGAGLFPWVEQGIPTAAKMLPSIPSIVKWNSEDDGYDPGDEQQAWTNVDRESFNDLAASEDHGLQNALTHVVPLKPGVDREGVLRQAHAYIDRMSHEHFADIGCLGGIPTIHFAKWLLIDGGKRLLFFSNYDHSWESYLGDFIDAAALGLNLAWSCTEKYPKTTWLFTGGAKDEEAFKAWGRKYQRPTQVFYSAYPDLSISTINNNTWIRYGLHYEPGTIDLETWFRRLT</sequence>
<feature type="compositionally biased region" description="Basic and acidic residues" evidence="1">
    <location>
        <begin position="181"/>
        <end position="190"/>
    </location>
</feature>
<accession>A0ABZ2LKT4</accession>
<name>A0ABZ2LKT4_9BACT</name>